<keyword evidence="1" id="KW-0436">Ligase</keyword>
<dbReference type="EMBL" id="QDGZ01000007">
    <property type="protein sequence ID" value="PVG81599.1"/>
    <property type="molecule type" value="Genomic_DNA"/>
</dbReference>
<evidence type="ECO:0000313" key="2">
    <source>
        <dbReference type="Proteomes" id="UP000246018"/>
    </source>
</evidence>
<dbReference type="SUPFAM" id="SSF55144">
    <property type="entry name" value="LigT-like"/>
    <property type="match status" value="1"/>
</dbReference>
<protein>
    <submittedName>
        <fullName evidence="1">2'-5' RNA ligase</fullName>
    </submittedName>
</protein>
<dbReference type="Gene3D" id="3.90.1140.10">
    <property type="entry name" value="Cyclic phosphodiesterase"/>
    <property type="match status" value="1"/>
</dbReference>
<reference evidence="1 2" key="1">
    <citation type="submission" date="2018-04" db="EMBL/GenBank/DDBJ databases">
        <title>Genome of Nocardioides gansuensis WSJ-1.</title>
        <authorList>
            <person name="Wu S."/>
            <person name="Wang G."/>
        </authorList>
    </citation>
    <scope>NUCLEOTIDE SEQUENCE [LARGE SCALE GENOMIC DNA]</scope>
    <source>
        <strain evidence="1 2">WSJ-1</strain>
    </source>
</reference>
<dbReference type="GO" id="GO:0016874">
    <property type="term" value="F:ligase activity"/>
    <property type="evidence" value="ECO:0007669"/>
    <property type="project" value="UniProtKB-KW"/>
</dbReference>
<sequence length="174" mass="18545">MALAVCLLFDTRGDQLVRELWARLEASGIRTLQSHTHGHHHPHLSLAVLLDWDLDQVRVTLGTLPDGGPVELSVQGTLAFPRGRGALALSAPASVVARQEAVSRALMSDGALVHHHYQPGMWVPHVSLATRATGALLPTVVKAVADVLPLTLHADRAALIDSSTGELWPLASLP</sequence>
<evidence type="ECO:0000313" key="1">
    <source>
        <dbReference type="EMBL" id="PVG81599.1"/>
    </source>
</evidence>
<name>A0A2T8F7C6_9ACTN</name>
<dbReference type="Pfam" id="PF13563">
    <property type="entry name" value="2_5_RNA_ligase2"/>
    <property type="match status" value="1"/>
</dbReference>
<organism evidence="1 2">
    <name type="scientific">Nocardioides gansuensis</name>
    <dbReference type="NCBI Taxonomy" id="2138300"/>
    <lineage>
        <taxon>Bacteria</taxon>
        <taxon>Bacillati</taxon>
        <taxon>Actinomycetota</taxon>
        <taxon>Actinomycetes</taxon>
        <taxon>Propionibacteriales</taxon>
        <taxon>Nocardioidaceae</taxon>
        <taxon>Nocardioides</taxon>
    </lineage>
</organism>
<dbReference type="AlphaFoldDB" id="A0A2T8F7C6"/>
<proteinExistence type="predicted"/>
<gene>
    <name evidence="1" type="ORF">DDE18_16475</name>
</gene>
<dbReference type="OrthoDB" id="3397424at2"/>
<comment type="caution">
    <text evidence="1">The sequence shown here is derived from an EMBL/GenBank/DDBJ whole genome shotgun (WGS) entry which is preliminary data.</text>
</comment>
<accession>A0A2T8F7C6</accession>
<dbReference type="InterPro" id="IPR009097">
    <property type="entry name" value="Cyclic_Pdiesterase"/>
</dbReference>
<keyword evidence="2" id="KW-1185">Reference proteome</keyword>
<dbReference type="Proteomes" id="UP000246018">
    <property type="component" value="Unassembled WGS sequence"/>
</dbReference>
<dbReference type="RefSeq" id="WP_116573365.1">
    <property type="nucleotide sequence ID" value="NZ_QDGZ01000007.1"/>
</dbReference>